<name>A0A7J5U489_9BACT</name>
<proteinExistence type="predicted"/>
<evidence type="ECO:0000313" key="1">
    <source>
        <dbReference type="EMBL" id="KAB7732658.1"/>
    </source>
</evidence>
<dbReference type="PROSITE" id="PS51257">
    <property type="entry name" value="PROKAR_LIPOPROTEIN"/>
    <property type="match status" value="1"/>
</dbReference>
<accession>A0A7J5U489</accession>
<keyword evidence="2" id="KW-1185">Reference proteome</keyword>
<evidence type="ECO:0000313" key="2">
    <source>
        <dbReference type="Proteomes" id="UP000488299"/>
    </source>
</evidence>
<protein>
    <recommendedName>
        <fullName evidence="3">Copper resistance protein NlpE</fullName>
    </recommendedName>
</protein>
<dbReference type="AlphaFoldDB" id="A0A7J5U489"/>
<dbReference type="EMBL" id="WELI01000001">
    <property type="protein sequence ID" value="KAB7732658.1"/>
    <property type="molecule type" value="Genomic_DNA"/>
</dbReference>
<organism evidence="1 2">
    <name type="scientific">Rudanella paleaurantiibacter</name>
    <dbReference type="NCBI Taxonomy" id="2614655"/>
    <lineage>
        <taxon>Bacteria</taxon>
        <taxon>Pseudomonadati</taxon>
        <taxon>Bacteroidota</taxon>
        <taxon>Cytophagia</taxon>
        <taxon>Cytophagales</taxon>
        <taxon>Cytophagaceae</taxon>
        <taxon>Rudanella</taxon>
    </lineage>
</organism>
<evidence type="ECO:0008006" key="3">
    <source>
        <dbReference type="Google" id="ProtNLM"/>
    </source>
</evidence>
<dbReference type="Proteomes" id="UP000488299">
    <property type="component" value="Unassembled WGS sequence"/>
</dbReference>
<dbReference type="RefSeq" id="WP_152122154.1">
    <property type="nucleotide sequence ID" value="NZ_WELI01000001.1"/>
</dbReference>
<gene>
    <name evidence="1" type="ORF">F5984_01525</name>
</gene>
<comment type="caution">
    <text evidence="1">The sequence shown here is derived from an EMBL/GenBank/DDBJ whole genome shotgun (WGS) entry which is preliminary data.</text>
</comment>
<sequence length="158" mass="17275">MKTRYRILLAVCCLGTGCQQERSATDTEQTTQTAASTKPGSAITTECYAFASPQDSVRLKLVRSGNTITGELLYRFSGKDQNTGTITGSVQGDTILANYTFESEGQQSVREVVFLRKGNKLAEGYGPVQEKDQVMAFIDRSKLSFDNDMLLTPVPCIP</sequence>
<reference evidence="1 2" key="1">
    <citation type="submission" date="2019-10" db="EMBL/GenBank/DDBJ databases">
        <title>Rudanella paleaurantiibacter sp. nov., isolated from sludge.</title>
        <authorList>
            <person name="Xu S.Q."/>
        </authorList>
    </citation>
    <scope>NUCLEOTIDE SEQUENCE [LARGE SCALE GENOMIC DNA]</scope>
    <source>
        <strain evidence="1 2">HX-22-17</strain>
    </source>
</reference>